<organism evidence="9">
    <name type="scientific">freshwater metagenome</name>
    <dbReference type="NCBI Taxonomy" id="449393"/>
    <lineage>
        <taxon>unclassified sequences</taxon>
        <taxon>metagenomes</taxon>
        <taxon>ecological metagenomes</taxon>
    </lineage>
</organism>
<dbReference type="PANTHER" id="PTHR43493">
    <property type="entry name" value="DNA GYRASE/TOPOISOMERASE SUBUNIT A"/>
    <property type="match status" value="1"/>
</dbReference>
<dbReference type="Gene3D" id="3.30.1360.40">
    <property type="match status" value="1"/>
</dbReference>
<dbReference type="EC" id="5.6.2.2" evidence="3"/>
<proteinExistence type="inferred from homology"/>
<dbReference type="Gene3D" id="1.10.268.10">
    <property type="entry name" value="Topoisomerase, domain 3"/>
    <property type="match status" value="1"/>
</dbReference>
<evidence type="ECO:0000313" key="9">
    <source>
        <dbReference type="EMBL" id="CAB4607224.1"/>
    </source>
</evidence>
<dbReference type="InterPro" id="IPR050220">
    <property type="entry name" value="Type_II_DNA_Topoisomerases"/>
</dbReference>
<dbReference type="NCBIfam" id="NF004044">
    <property type="entry name" value="PRK05561.1"/>
    <property type="match status" value="1"/>
</dbReference>
<dbReference type="GO" id="GO:0003677">
    <property type="term" value="F:DNA binding"/>
    <property type="evidence" value="ECO:0007669"/>
    <property type="project" value="UniProtKB-KW"/>
</dbReference>
<dbReference type="GO" id="GO:0009330">
    <property type="term" value="C:DNA topoisomerase type II (double strand cut, ATP-hydrolyzing) complex"/>
    <property type="evidence" value="ECO:0007669"/>
    <property type="project" value="TreeGrafter"/>
</dbReference>
<dbReference type="SUPFAM" id="SSF56719">
    <property type="entry name" value="Type II DNA topoisomerase"/>
    <property type="match status" value="1"/>
</dbReference>
<evidence type="ECO:0000256" key="4">
    <source>
        <dbReference type="ARBA" id="ARBA00023029"/>
    </source>
</evidence>
<evidence type="ECO:0000256" key="5">
    <source>
        <dbReference type="ARBA" id="ARBA00023125"/>
    </source>
</evidence>
<evidence type="ECO:0000256" key="1">
    <source>
        <dbReference type="ARBA" id="ARBA00000185"/>
    </source>
</evidence>
<protein>
    <recommendedName>
        <fullName evidence="3">DNA topoisomerase (ATP-hydrolyzing)</fullName>
        <ecNumber evidence="3">5.6.2.2</ecNumber>
    </recommendedName>
</protein>
<dbReference type="FunFam" id="3.30.1360.40:FF:000002">
    <property type="entry name" value="DNA gyrase subunit A"/>
    <property type="match status" value="1"/>
</dbReference>
<dbReference type="InterPro" id="IPR013760">
    <property type="entry name" value="Topo_IIA-like_dom_sf"/>
</dbReference>
<keyword evidence="6" id="KW-0413">Isomerase</keyword>
<dbReference type="FunFam" id="1.10.268.10:FF:000001">
    <property type="entry name" value="DNA gyrase subunit A"/>
    <property type="match status" value="1"/>
</dbReference>
<evidence type="ECO:0000256" key="3">
    <source>
        <dbReference type="ARBA" id="ARBA00012895"/>
    </source>
</evidence>
<evidence type="ECO:0000313" key="10">
    <source>
        <dbReference type="EMBL" id="CAB4682507.1"/>
    </source>
</evidence>
<sequence length="507" mass="55707">MPPAKTKSSRASKPRQPTLPPGPGKIVDIDVFSEMSESFLEYAYSVIYARALPDARDGLKPVHRRILHQMSEMGLRPDRGHVKSARVVGEVMGKLHPHGDTAIYDALVRMAQPFSMRLTMIDGHGNFGSLDAGPAAMRYTEARLGAAAMAMVGESDEDTVDFSGNYDGQIQEPRVLPSALPNLLINGATGIAVGMATNMAPHNVGEMVAATCALIENPNATLKSLMKLAPGPDFPTGGQIVEQEGILEAYETGRGSFKIRATVTMEKVSARRQGIVVTELPYNTGPEKVVEKIADLVKAKKIQGISDIIDLSDGQHGTRIVIEAKTGYDTQDILNDLYRLTPMEETFSINAVALVNGQPKTLSLKELLQVYIDHRISVVTRRSKYRRLKATDRLHIVEGLLRAIIDIDKIIKLIRESDDADAARKKLIATYKLSEIQANFILDMPLRRLTKFSRIELEGEEKDLKGIISTLNKLLKDPEAVRNAVADELKAQAKIFATPRKTRLGVK</sequence>
<dbReference type="PANTHER" id="PTHR43493:SF5">
    <property type="entry name" value="DNA GYRASE SUBUNIT A, CHLOROPLASTIC_MITOCHONDRIAL"/>
    <property type="match status" value="1"/>
</dbReference>
<evidence type="ECO:0000256" key="7">
    <source>
        <dbReference type="SAM" id="MobiDB-lite"/>
    </source>
</evidence>
<keyword evidence="4" id="KW-0799">Topoisomerase</keyword>
<dbReference type="Pfam" id="PF00521">
    <property type="entry name" value="DNA_topoisoIV"/>
    <property type="match status" value="1"/>
</dbReference>
<dbReference type="EMBL" id="CAFBLI010000007">
    <property type="protein sequence ID" value="CAB4856478.1"/>
    <property type="molecule type" value="Genomic_DNA"/>
</dbReference>
<dbReference type="GO" id="GO:0003918">
    <property type="term" value="F:DNA topoisomerase type II (double strand cut, ATP-hydrolyzing) activity"/>
    <property type="evidence" value="ECO:0007669"/>
    <property type="project" value="UniProtKB-EC"/>
</dbReference>
<dbReference type="GO" id="GO:0005737">
    <property type="term" value="C:cytoplasm"/>
    <property type="evidence" value="ECO:0007669"/>
    <property type="project" value="TreeGrafter"/>
</dbReference>
<dbReference type="InterPro" id="IPR013757">
    <property type="entry name" value="Topo_IIA_A_a_sf"/>
</dbReference>
<evidence type="ECO:0000256" key="2">
    <source>
        <dbReference type="ARBA" id="ARBA00008263"/>
    </source>
</evidence>
<comment type="catalytic activity">
    <reaction evidence="1">
        <text>ATP-dependent breakage, passage and rejoining of double-stranded DNA.</text>
        <dbReference type="EC" id="5.6.2.2"/>
    </reaction>
</comment>
<reference evidence="9" key="1">
    <citation type="submission" date="2020-05" db="EMBL/GenBank/DDBJ databases">
        <authorList>
            <person name="Chiriac C."/>
            <person name="Salcher M."/>
            <person name="Ghai R."/>
            <person name="Kavagutti S V."/>
        </authorList>
    </citation>
    <scope>NUCLEOTIDE SEQUENCE</scope>
</reference>
<dbReference type="GO" id="GO:0005524">
    <property type="term" value="F:ATP binding"/>
    <property type="evidence" value="ECO:0007669"/>
    <property type="project" value="InterPro"/>
</dbReference>
<dbReference type="AlphaFoldDB" id="A0A6J6H7G9"/>
<evidence type="ECO:0000313" key="11">
    <source>
        <dbReference type="EMBL" id="CAB4856478.1"/>
    </source>
</evidence>
<name>A0A6J6H7G9_9ZZZZ</name>
<keyword evidence="5" id="KW-0238">DNA-binding</keyword>
<dbReference type="GO" id="GO:0006265">
    <property type="term" value="P:DNA topological change"/>
    <property type="evidence" value="ECO:0007669"/>
    <property type="project" value="InterPro"/>
</dbReference>
<feature type="domain" description="Topo IIA-type catalytic" evidence="8">
    <location>
        <begin position="52"/>
        <end position="507"/>
    </location>
</feature>
<dbReference type="Gene3D" id="3.90.199.10">
    <property type="entry name" value="Topoisomerase II, domain 5"/>
    <property type="match status" value="1"/>
</dbReference>
<dbReference type="CDD" id="cd00187">
    <property type="entry name" value="TOP4c"/>
    <property type="match status" value="1"/>
</dbReference>
<comment type="similarity">
    <text evidence="2">Belongs to the type II topoisomerase GyrA/ParC subunit family.</text>
</comment>
<dbReference type="InterPro" id="IPR013758">
    <property type="entry name" value="Topo_IIA_A/C_ab"/>
</dbReference>
<feature type="region of interest" description="Disordered" evidence="7">
    <location>
        <begin position="1"/>
        <end position="24"/>
    </location>
</feature>
<dbReference type="EMBL" id="CAEZUJ010000068">
    <property type="protein sequence ID" value="CAB4607224.1"/>
    <property type="molecule type" value="Genomic_DNA"/>
</dbReference>
<gene>
    <name evidence="9" type="ORF">UFOPK1811_01201</name>
    <name evidence="10" type="ORF">UFOPK2360_00658</name>
    <name evidence="11" type="ORF">UFOPK3306_00169</name>
</gene>
<dbReference type="SMART" id="SM00434">
    <property type="entry name" value="TOP4c"/>
    <property type="match status" value="1"/>
</dbReference>
<evidence type="ECO:0000259" key="8">
    <source>
        <dbReference type="PROSITE" id="PS52040"/>
    </source>
</evidence>
<dbReference type="InterPro" id="IPR002205">
    <property type="entry name" value="Topo_IIA_dom_A"/>
</dbReference>
<dbReference type="PROSITE" id="PS52040">
    <property type="entry name" value="TOPO_IIA"/>
    <property type="match status" value="1"/>
</dbReference>
<evidence type="ECO:0000256" key="6">
    <source>
        <dbReference type="ARBA" id="ARBA00023235"/>
    </source>
</evidence>
<dbReference type="EMBL" id="CAEZXH010000031">
    <property type="protein sequence ID" value="CAB4682507.1"/>
    <property type="molecule type" value="Genomic_DNA"/>
</dbReference>
<accession>A0A6J6H7G9</accession>